<dbReference type="PANTHER" id="PTHR12121">
    <property type="entry name" value="CARBON CATABOLITE REPRESSOR PROTEIN 4"/>
    <property type="match status" value="1"/>
</dbReference>
<name>M4C136_HYAAE</name>
<reference evidence="1" key="2">
    <citation type="submission" date="2015-06" db="UniProtKB">
        <authorList>
            <consortium name="EnsemblProtists"/>
        </authorList>
    </citation>
    <scope>IDENTIFICATION</scope>
    <source>
        <strain evidence="1">Emoy2</strain>
    </source>
</reference>
<protein>
    <recommendedName>
        <fullName evidence="3">Endonuclease/exonuclease/phosphatase domain-containing protein</fullName>
    </recommendedName>
</protein>
<keyword evidence="2" id="KW-1185">Reference proteome</keyword>
<dbReference type="Pfam" id="PF09742">
    <property type="entry name" value="Dymeclin"/>
    <property type="match status" value="1"/>
</dbReference>
<evidence type="ECO:0000313" key="1">
    <source>
        <dbReference type="EnsemblProtists" id="HpaP812764"/>
    </source>
</evidence>
<dbReference type="AlphaFoldDB" id="M4C136"/>
<dbReference type="EnsemblProtists" id="HpaT812764">
    <property type="protein sequence ID" value="HpaP812764"/>
    <property type="gene ID" value="HpaG812764"/>
</dbReference>
<dbReference type="InterPro" id="IPR050410">
    <property type="entry name" value="CCR4/nocturin_mRNA_transcr"/>
</dbReference>
<dbReference type="eggNOG" id="KOG2338">
    <property type="taxonomic scope" value="Eukaryota"/>
</dbReference>
<dbReference type="Proteomes" id="UP000011713">
    <property type="component" value="Unassembled WGS sequence"/>
</dbReference>
<dbReference type="InParanoid" id="M4C136"/>
<organism evidence="1 2">
    <name type="scientific">Hyaloperonospora arabidopsidis (strain Emoy2)</name>
    <name type="common">Downy mildew agent</name>
    <name type="synonym">Peronospora arabidopsidis</name>
    <dbReference type="NCBI Taxonomy" id="559515"/>
    <lineage>
        <taxon>Eukaryota</taxon>
        <taxon>Sar</taxon>
        <taxon>Stramenopiles</taxon>
        <taxon>Oomycota</taxon>
        <taxon>Peronosporomycetes</taxon>
        <taxon>Peronosporales</taxon>
        <taxon>Peronosporaceae</taxon>
        <taxon>Hyaloperonospora</taxon>
    </lineage>
</organism>
<proteinExistence type="predicted"/>
<dbReference type="HOGENOM" id="CLU_464211_0_0_1"/>
<evidence type="ECO:0000313" key="2">
    <source>
        <dbReference type="Proteomes" id="UP000011713"/>
    </source>
</evidence>
<dbReference type="GO" id="GO:0000175">
    <property type="term" value="F:3'-5'-RNA exonuclease activity"/>
    <property type="evidence" value="ECO:0007669"/>
    <property type="project" value="TreeGrafter"/>
</dbReference>
<accession>M4C136</accession>
<dbReference type="PANTHER" id="PTHR12121:SF34">
    <property type="entry name" value="PROTEIN ANGEL"/>
    <property type="match status" value="1"/>
</dbReference>
<sequence length="588" mass="64873">MSSVCRKWTTTASFGQFVKKTSNKQDGVAVFWNAEKLKVRNSMTVSLDVPVGNETDIDRELLSRTSSRGSVGAIVHFEHVETQLEFVVATTHLYWDPMQADVKLLQSRRMLRAITTFVSTLDASTPIILSGDFNSLPDSKVYDFITSHNDFKSAYSQYDVDGEPKFTNVNGSAETSDGKQVARFIGTLDYIFYRSSSATFDMGATSSSSATSTASIESLFCSTQEKGAFEKIVSKVPIPHTDAAYDTVLAAPKVLPQLIQTQVELLTQEYGEAFARNSVYSGNFHVLVRDVIHTLPLSCRVATMTESEVAALGLETAGLDPVDSKLQTVEKDLYRAVNTLFLVRQFTMRFVERTDKSPLLDHFIPRLTEDVDGYQATSQQKLSVQVEGVIDGNSTDNLAARFLDALLSVLIEFCPNDKTYNLHVEVVNTLLVLLSPVVYSQDGFKHASGDVRSHNPFLYMLMESALPDGSRSYWASSLIHRLLRNSIDQLQATGLNAMANTAVVAIRKAQEMSLGTMSGISEQTREPEESSYLSRYFTLEGVGSIAGECSFGVLSFFTTTSLLSDCILRACSINIPLSVELRSALYYS</sequence>
<dbReference type="VEuPathDB" id="FungiDB:HpaG812764"/>
<reference evidence="2" key="1">
    <citation type="journal article" date="2010" name="Science">
        <title>Signatures of adaptation to obligate biotrophy in the Hyaloperonospora arabidopsidis genome.</title>
        <authorList>
            <person name="Baxter L."/>
            <person name="Tripathy S."/>
            <person name="Ishaque N."/>
            <person name="Boot N."/>
            <person name="Cabral A."/>
            <person name="Kemen E."/>
            <person name="Thines M."/>
            <person name="Ah-Fong A."/>
            <person name="Anderson R."/>
            <person name="Badejoko W."/>
            <person name="Bittner-Eddy P."/>
            <person name="Boore J.L."/>
            <person name="Chibucos M.C."/>
            <person name="Coates M."/>
            <person name="Dehal P."/>
            <person name="Delehaunty K."/>
            <person name="Dong S."/>
            <person name="Downton P."/>
            <person name="Dumas B."/>
            <person name="Fabro G."/>
            <person name="Fronick C."/>
            <person name="Fuerstenberg S.I."/>
            <person name="Fulton L."/>
            <person name="Gaulin E."/>
            <person name="Govers F."/>
            <person name="Hughes L."/>
            <person name="Humphray S."/>
            <person name="Jiang R.H."/>
            <person name="Judelson H."/>
            <person name="Kamoun S."/>
            <person name="Kyung K."/>
            <person name="Meijer H."/>
            <person name="Minx P."/>
            <person name="Morris P."/>
            <person name="Nelson J."/>
            <person name="Phuntumart V."/>
            <person name="Qutob D."/>
            <person name="Rehmany A."/>
            <person name="Rougon-Cardoso A."/>
            <person name="Ryden P."/>
            <person name="Torto-Alalibo T."/>
            <person name="Studholme D."/>
            <person name="Wang Y."/>
            <person name="Win J."/>
            <person name="Wood J."/>
            <person name="Clifton S.W."/>
            <person name="Rogers J."/>
            <person name="Van den Ackerveken G."/>
            <person name="Jones J.D."/>
            <person name="McDowell J.M."/>
            <person name="Beynon J."/>
            <person name="Tyler B.M."/>
        </authorList>
    </citation>
    <scope>NUCLEOTIDE SEQUENCE [LARGE SCALE GENOMIC DNA]</scope>
    <source>
        <strain evidence="2">Emoy2</strain>
    </source>
</reference>
<evidence type="ECO:0008006" key="3">
    <source>
        <dbReference type="Google" id="ProtNLM"/>
    </source>
</evidence>
<dbReference type="Gene3D" id="3.60.10.10">
    <property type="entry name" value="Endonuclease/exonuclease/phosphatase"/>
    <property type="match status" value="1"/>
</dbReference>
<dbReference type="InterPro" id="IPR036691">
    <property type="entry name" value="Endo/exonu/phosph_ase_sf"/>
</dbReference>
<dbReference type="EMBL" id="JH598089">
    <property type="status" value="NOT_ANNOTATED_CDS"/>
    <property type="molecule type" value="Genomic_DNA"/>
</dbReference>
<dbReference type="SUPFAM" id="SSF56219">
    <property type="entry name" value="DNase I-like"/>
    <property type="match status" value="1"/>
</dbReference>